<name>A0ACC2HQ40_9PEZI</name>
<sequence>MKVNDEFLFGCSTGMWVSVWGDRKGIVELHAYSIMRAVEMDGQRLVLLKNPWGKGEWKGAWSDGSKEWTAEWLTKLGHRFGDDGNFWISYDDLLRKYQAFDRTRLFGPEWKITSIWTTVSVPWTLDYHDTYFTFSLAKTGPVVLVLSQLDNRYYRGLEGQYRFELNFRLHKKGQEDYVVRSIASYRQTRSVNVELELEAGEYTVLMKIDATRDLDILPIEEVIRNYARDRRDKLVAVGMSTSIIGTGDEEPLVIGLSLRSKGKMIETKEEKQAKKAAEKRKEDKERELLKKEIMKARRDTYYLEAKEHKKQKERKQKARAKQRAKKAARAAKEEAKADPEPTEAKDVPSEDVPSKDAPSDSQKDPQDVSTQSPSAEPNGGQDPTPSPEVVVTAEAEAKSDDAPSPKSGESAAKGDAPNEANNEANKDTPGTTVVADQTTADKEQDVPAAPSPDARGDEADSLSSEDDDSSEVSSVSEISNTELEIRFKERGPTPEPSPPAPVAPAVPEEEEDEPNPYAKSKGEDADDKDKDEDAEEKADDEEAEEVSASKGLDVDDSSKE</sequence>
<evidence type="ECO:0000313" key="1">
    <source>
        <dbReference type="EMBL" id="KAJ8105071.1"/>
    </source>
</evidence>
<dbReference type="Proteomes" id="UP001153334">
    <property type="component" value="Unassembled WGS sequence"/>
</dbReference>
<organism evidence="1 2">
    <name type="scientific">Nemania bipapillata</name>
    <dbReference type="NCBI Taxonomy" id="110536"/>
    <lineage>
        <taxon>Eukaryota</taxon>
        <taxon>Fungi</taxon>
        <taxon>Dikarya</taxon>
        <taxon>Ascomycota</taxon>
        <taxon>Pezizomycotina</taxon>
        <taxon>Sordariomycetes</taxon>
        <taxon>Xylariomycetidae</taxon>
        <taxon>Xylariales</taxon>
        <taxon>Xylariaceae</taxon>
        <taxon>Nemania</taxon>
    </lineage>
</organism>
<accession>A0ACC2HQ40</accession>
<evidence type="ECO:0000313" key="2">
    <source>
        <dbReference type="Proteomes" id="UP001153334"/>
    </source>
</evidence>
<dbReference type="EMBL" id="JAPESX010003386">
    <property type="protein sequence ID" value="KAJ8105071.1"/>
    <property type="molecule type" value="Genomic_DNA"/>
</dbReference>
<keyword evidence="2" id="KW-1185">Reference proteome</keyword>
<reference evidence="1" key="1">
    <citation type="submission" date="2022-11" db="EMBL/GenBank/DDBJ databases">
        <title>Genome Sequence of Nemania bipapillata.</title>
        <authorList>
            <person name="Buettner E."/>
        </authorList>
    </citation>
    <scope>NUCLEOTIDE SEQUENCE</scope>
    <source>
        <strain evidence="1">CP14</strain>
    </source>
</reference>
<protein>
    <submittedName>
        <fullName evidence="1">Uncharacterized protein</fullName>
    </submittedName>
</protein>
<gene>
    <name evidence="1" type="ORF">ONZ43_g7571</name>
</gene>
<comment type="caution">
    <text evidence="1">The sequence shown here is derived from an EMBL/GenBank/DDBJ whole genome shotgun (WGS) entry which is preliminary data.</text>
</comment>
<proteinExistence type="predicted"/>